<protein>
    <submittedName>
        <fullName evidence="1">Uncharacterized protein</fullName>
    </submittedName>
</protein>
<dbReference type="EMBL" id="KI296954">
    <property type="protein sequence ID" value="ESA00798.1"/>
    <property type="molecule type" value="Genomic_DNA"/>
</dbReference>
<proteinExistence type="predicted"/>
<name>U9T379_RHIID</name>
<accession>U9T379</accession>
<gene>
    <name evidence="1" type="ORF">GLOINDRAFT_8156</name>
</gene>
<sequence length="49" mass="5267">MSTRLGDKVPPANSVLALGRLARIGHLAGQTGQKNLWPRPNANTALIKY</sequence>
<dbReference type="AlphaFoldDB" id="U9T379"/>
<organism evidence="1">
    <name type="scientific">Rhizophagus irregularis (strain DAOM 181602 / DAOM 197198 / MUCL 43194)</name>
    <name type="common">Arbuscular mycorrhizal fungus</name>
    <name type="synonym">Glomus intraradices</name>
    <dbReference type="NCBI Taxonomy" id="747089"/>
    <lineage>
        <taxon>Eukaryota</taxon>
        <taxon>Fungi</taxon>
        <taxon>Fungi incertae sedis</taxon>
        <taxon>Mucoromycota</taxon>
        <taxon>Glomeromycotina</taxon>
        <taxon>Glomeromycetes</taxon>
        <taxon>Glomerales</taxon>
        <taxon>Glomeraceae</taxon>
        <taxon>Rhizophagus</taxon>
    </lineage>
</organism>
<evidence type="ECO:0000313" key="1">
    <source>
        <dbReference type="EMBL" id="ESA00798.1"/>
    </source>
</evidence>
<reference evidence="1" key="1">
    <citation type="submission" date="2013-07" db="EMBL/GenBank/DDBJ databases">
        <title>The genome of an arbuscular mycorrhizal fungus provides insights into the evolution of the oldest plant symbiosis.</title>
        <authorList>
            <consortium name="DOE Joint Genome Institute"/>
            <person name="Tisserant E."/>
            <person name="Malbreil M."/>
            <person name="Kuo A."/>
            <person name="Kohler A."/>
            <person name="Symeonidi A."/>
            <person name="Balestrini R."/>
            <person name="Charron P."/>
            <person name="Duensing N."/>
            <person name="Frei-dit-Frey N."/>
            <person name="Gianinazzi-Pearson V."/>
            <person name="Gilbert B."/>
            <person name="Handa Y."/>
            <person name="Hijri M."/>
            <person name="Kaul R."/>
            <person name="Kawaguchi M."/>
            <person name="Krajinski F."/>
            <person name="Lammers P."/>
            <person name="Lapierre D."/>
            <person name="Masclaux F.G."/>
            <person name="Murat C."/>
            <person name="Morin E."/>
            <person name="Ndikumana S."/>
            <person name="Pagni M."/>
            <person name="Petitpierre D."/>
            <person name="Requena N."/>
            <person name="Rosikiewicz P."/>
            <person name="Riley R."/>
            <person name="Saito K."/>
            <person name="San Clemente H."/>
            <person name="Shapiro H."/>
            <person name="van Tuinen D."/>
            <person name="Becard G."/>
            <person name="Bonfante P."/>
            <person name="Paszkowski U."/>
            <person name="Shachar-Hill Y."/>
            <person name="Young J.P."/>
            <person name="Sanders I.R."/>
            <person name="Henrissat B."/>
            <person name="Rensing S.A."/>
            <person name="Grigoriev I.V."/>
            <person name="Corradi N."/>
            <person name="Roux C."/>
            <person name="Martin F."/>
        </authorList>
    </citation>
    <scope>NUCLEOTIDE SEQUENCE</scope>
    <source>
        <strain evidence="1">DAOM 197198</strain>
    </source>
</reference>
<dbReference type="HOGENOM" id="CLU_3143773_0_0_1"/>